<keyword evidence="3" id="KW-1185">Reference proteome</keyword>
<dbReference type="RefSeq" id="WP_161012062.1">
    <property type="nucleotide sequence ID" value="NZ_WWCK01000001.1"/>
</dbReference>
<accession>A0A7X4KA15</accession>
<evidence type="ECO:0008006" key="4">
    <source>
        <dbReference type="Google" id="ProtNLM"/>
    </source>
</evidence>
<dbReference type="AlphaFoldDB" id="A0A7X4KA15"/>
<dbReference type="Gene3D" id="1.10.1220.10">
    <property type="entry name" value="Met repressor-like"/>
    <property type="match status" value="1"/>
</dbReference>
<dbReference type="InterPro" id="IPR010985">
    <property type="entry name" value="Ribbon_hlx_hlx"/>
</dbReference>
<dbReference type="GO" id="GO:0006355">
    <property type="term" value="P:regulation of DNA-templated transcription"/>
    <property type="evidence" value="ECO:0007669"/>
    <property type="project" value="InterPro"/>
</dbReference>
<organism evidence="2 3">
    <name type="scientific">Duganella rivi</name>
    <dbReference type="NCBI Taxonomy" id="2666083"/>
    <lineage>
        <taxon>Bacteria</taxon>
        <taxon>Pseudomonadati</taxon>
        <taxon>Pseudomonadota</taxon>
        <taxon>Betaproteobacteria</taxon>
        <taxon>Burkholderiales</taxon>
        <taxon>Oxalobacteraceae</taxon>
        <taxon>Telluria group</taxon>
        <taxon>Duganella</taxon>
    </lineage>
</organism>
<proteinExistence type="predicted"/>
<sequence>MTKQKPPKDTHQTTLRMSKQMHSEIKDVADSKGWSVNDEVNFRLRAFSLHQQMLAVAADVTDIKAMLRRLVDSQ</sequence>
<dbReference type="EMBL" id="WWCK01000001">
    <property type="protein sequence ID" value="MYM65452.1"/>
    <property type="molecule type" value="Genomic_DNA"/>
</dbReference>
<reference evidence="2 3" key="1">
    <citation type="submission" date="2019-12" db="EMBL/GenBank/DDBJ databases">
        <title>Novel species isolated from a subtropical stream in China.</title>
        <authorList>
            <person name="Lu H."/>
        </authorList>
    </citation>
    <scope>NUCLEOTIDE SEQUENCE [LARGE SCALE GENOMIC DNA]</scope>
    <source>
        <strain evidence="2 3">FT55W</strain>
    </source>
</reference>
<protein>
    <recommendedName>
        <fullName evidence="4">Arc family DNA-binding protein</fullName>
    </recommendedName>
</protein>
<comment type="caution">
    <text evidence="2">The sequence shown here is derived from an EMBL/GenBank/DDBJ whole genome shotgun (WGS) entry which is preliminary data.</text>
</comment>
<evidence type="ECO:0000313" key="3">
    <source>
        <dbReference type="Proteomes" id="UP000450012"/>
    </source>
</evidence>
<dbReference type="SUPFAM" id="SSF47598">
    <property type="entry name" value="Ribbon-helix-helix"/>
    <property type="match status" value="1"/>
</dbReference>
<dbReference type="InterPro" id="IPR013321">
    <property type="entry name" value="Arc_rbn_hlx_hlx"/>
</dbReference>
<name>A0A7X4KA15_9BURK</name>
<evidence type="ECO:0000313" key="2">
    <source>
        <dbReference type="EMBL" id="MYM65452.1"/>
    </source>
</evidence>
<dbReference type="Proteomes" id="UP000450012">
    <property type="component" value="Unassembled WGS sequence"/>
</dbReference>
<feature type="compositionally biased region" description="Basic and acidic residues" evidence="1">
    <location>
        <begin position="1"/>
        <end position="11"/>
    </location>
</feature>
<gene>
    <name evidence="2" type="ORF">GTP45_01215</name>
</gene>
<evidence type="ECO:0000256" key="1">
    <source>
        <dbReference type="SAM" id="MobiDB-lite"/>
    </source>
</evidence>
<feature type="region of interest" description="Disordered" evidence="1">
    <location>
        <begin position="1"/>
        <end position="20"/>
    </location>
</feature>